<dbReference type="Pfam" id="PF07992">
    <property type="entry name" value="Pyr_redox_2"/>
    <property type="match status" value="1"/>
</dbReference>
<name>A0A940WXZ1_9BACI</name>
<dbReference type="SUPFAM" id="SSF55424">
    <property type="entry name" value="FAD/NAD-linked reductases, dimerisation (C-terminal) domain"/>
    <property type="match status" value="1"/>
</dbReference>
<keyword evidence="10" id="KW-1185">Reference proteome</keyword>
<dbReference type="PANTHER" id="PTHR43429:SF1">
    <property type="entry name" value="NAD(P)H SULFUR OXIDOREDUCTASE (COA-DEPENDENT)"/>
    <property type="match status" value="1"/>
</dbReference>
<dbReference type="Gene3D" id="3.50.50.60">
    <property type="entry name" value="FAD/NAD(P)-binding domain"/>
    <property type="match status" value="2"/>
</dbReference>
<comment type="similarity">
    <text evidence="2">Belongs to the class-III pyridine nucleotide-disulfide oxidoreductase family.</text>
</comment>
<evidence type="ECO:0000256" key="5">
    <source>
        <dbReference type="ARBA" id="ARBA00023002"/>
    </source>
</evidence>
<evidence type="ECO:0000259" key="7">
    <source>
        <dbReference type="Pfam" id="PF02852"/>
    </source>
</evidence>
<evidence type="ECO:0000259" key="8">
    <source>
        <dbReference type="Pfam" id="PF07992"/>
    </source>
</evidence>
<accession>A0A940WXZ1</accession>
<dbReference type="Proteomes" id="UP000678228">
    <property type="component" value="Unassembled WGS sequence"/>
</dbReference>
<dbReference type="RefSeq" id="WP_210598618.1">
    <property type="nucleotide sequence ID" value="NZ_JAGKSQ010000007.1"/>
</dbReference>
<comment type="caution">
    <text evidence="9">The sequence shown here is derived from an EMBL/GenBank/DDBJ whole genome shotgun (WGS) entry which is preliminary data.</text>
</comment>
<evidence type="ECO:0000313" key="9">
    <source>
        <dbReference type="EMBL" id="MBP3952772.1"/>
    </source>
</evidence>
<gene>
    <name evidence="9" type="ORF">J7W16_16745</name>
</gene>
<keyword evidence="5" id="KW-0560">Oxidoreductase</keyword>
<feature type="domain" description="FAD/NAD(P)-binding" evidence="8">
    <location>
        <begin position="1"/>
        <end position="299"/>
    </location>
</feature>
<dbReference type="InterPro" id="IPR004099">
    <property type="entry name" value="Pyr_nucl-diS_OxRdtase_dimer"/>
</dbReference>
<dbReference type="InterPro" id="IPR023753">
    <property type="entry name" value="FAD/NAD-binding_dom"/>
</dbReference>
<feature type="domain" description="Pyridine nucleotide-disulphide oxidoreductase dimerisation" evidence="7">
    <location>
        <begin position="321"/>
        <end position="423"/>
    </location>
</feature>
<evidence type="ECO:0000256" key="6">
    <source>
        <dbReference type="ARBA" id="ARBA00023284"/>
    </source>
</evidence>
<keyword evidence="3" id="KW-0285">Flavoprotein</keyword>
<reference evidence="9" key="1">
    <citation type="submission" date="2021-03" db="EMBL/GenBank/DDBJ databases">
        <title>Bacillus suaedae sp. nov., isolated from Suaeda aralocaspica.</title>
        <authorList>
            <person name="Lei R.F.R."/>
        </authorList>
    </citation>
    <scope>NUCLEOTIDE SEQUENCE</scope>
    <source>
        <strain evidence="9">YZJH907-2</strain>
    </source>
</reference>
<dbReference type="InterPro" id="IPR050260">
    <property type="entry name" value="FAD-bd_OxRdtase"/>
</dbReference>
<dbReference type="PANTHER" id="PTHR43429">
    <property type="entry name" value="PYRIDINE NUCLEOTIDE-DISULFIDE OXIDOREDUCTASE DOMAIN-CONTAINING"/>
    <property type="match status" value="1"/>
</dbReference>
<keyword evidence="6" id="KW-0676">Redox-active center</keyword>
<protein>
    <submittedName>
        <fullName evidence="9">FAD-dependent oxidoreductase</fullName>
    </submittedName>
</protein>
<evidence type="ECO:0000256" key="2">
    <source>
        <dbReference type="ARBA" id="ARBA00009130"/>
    </source>
</evidence>
<evidence type="ECO:0000256" key="4">
    <source>
        <dbReference type="ARBA" id="ARBA00022827"/>
    </source>
</evidence>
<dbReference type="AlphaFoldDB" id="A0A940WXZ1"/>
<sequence>MKYVIIGGDAAGMSAAMQIVRNDSEAEVTTLEKGEIYSYAQCGLPYVVGQLIDSTDSLIARSIETFREKYGIDARTNHEVTEIDPKKKVVIGDGFEISYDKLLIATGATPVMPKWDGADLDGIHTIKTIPETEALIKDAEGRQKVTIIGGGYIGLEMAENLVEIGKDVTIIEQSSQLATIFDEDLAEMIEEEATKHGITVKLNESVKGFAGTERVQRVLTDKGEIESDLVIVAVGVRPNTSFLKETGIHFHKNGAIKVNAFLETNIEDIYAAGDCATQYHRIKEKDDYIPLGTHANKQGRLAGLSMIGKGRAFQGIVGTSIIKFFDLTLARTGLSASEIETQRFPYEAVTASLPDIAGYYPDPERMTLRLFYHTETNQLLGGQIIGKKGVDKRIDVLATALYHRMTIAELEDLDLAYAPPFNMAWDPLQQTARRR</sequence>
<dbReference type="SUPFAM" id="SSF51905">
    <property type="entry name" value="FAD/NAD(P)-binding domain"/>
    <property type="match status" value="1"/>
</dbReference>
<comment type="cofactor">
    <cofactor evidence="1">
        <name>FAD</name>
        <dbReference type="ChEBI" id="CHEBI:57692"/>
    </cofactor>
</comment>
<dbReference type="EMBL" id="JAGKSQ010000007">
    <property type="protein sequence ID" value="MBP3952772.1"/>
    <property type="molecule type" value="Genomic_DNA"/>
</dbReference>
<dbReference type="InterPro" id="IPR036188">
    <property type="entry name" value="FAD/NAD-bd_sf"/>
</dbReference>
<organism evidence="9 10">
    <name type="scientific">Halalkalibacter suaedae</name>
    <dbReference type="NCBI Taxonomy" id="2822140"/>
    <lineage>
        <taxon>Bacteria</taxon>
        <taxon>Bacillati</taxon>
        <taxon>Bacillota</taxon>
        <taxon>Bacilli</taxon>
        <taxon>Bacillales</taxon>
        <taxon>Bacillaceae</taxon>
        <taxon>Halalkalibacter</taxon>
    </lineage>
</organism>
<dbReference type="GO" id="GO:0016491">
    <property type="term" value="F:oxidoreductase activity"/>
    <property type="evidence" value="ECO:0007669"/>
    <property type="project" value="UniProtKB-KW"/>
</dbReference>
<evidence type="ECO:0000256" key="1">
    <source>
        <dbReference type="ARBA" id="ARBA00001974"/>
    </source>
</evidence>
<proteinExistence type="inferred from homology"/>
<evidence type="ECO:0000313" key="10">
    <source>
        <dbReference type="Proteomes" id="UP000678228"/>
    </source>
</evidence>
<dbReference type="InterPro" id="IPR016156">
    <property type="entry name" value="FAD/NAD-linked_Rdtase_dimer_sf"/>
</dbReference>
<dbReference type="Pfam" id="PF02852">
    <property type="entry name" value="Pyr_redox_dim"/>
    <property type="match status" value="1"/>
</dbReference>
<dbReference type="PRINTS" id="PR00411">
    <property type="entry name" value="PNDRDTASEI"/>
</dbReference>
<keyword evidence="4" id="KW-0274">FAD</keyword>
<evidence type="ECO:0000256" key="3">
    <source>
        <dbReference type="ARBA" id="ARBA00022630"/>
    </source>
</evidence>
<dbReference type="PRINTS" id="PR00368">
    <property type="entry name" value="FADPNR"/>
</dbReference>